<evidence type="ECO:0000256" key="4">
    <source>
        <dbReference type="ARBA" id="ARBA00022688"/>
    </source>
</evidence>
<evidence type="ECO:0000256" key="10">
    <source>
        <dbReference type="ARBA" id="ARBA00023136"/>
    </source>
</evidence>
<keyword evidence="3 11" id="KW-0285">Flavoprotein</keyword>
<dbReference type="EC" id="1.14.15.45" evidence="11"/>
<keyword evidence="8 11" id="KW-0503">Monooxygenase</keyword>
<dbReference type="GO" id="GO:0071949">
    <property type="term" value="F:FAD binding"/>
    <property type="evidence" value="ECO:0007669"/>
    <property type="project" value="InterPro"/>
</dbReference>
<reference evidence="13" key="2">
    <citation type="submission" date="2021-01" db="EMBL/GenBank/DDBJ databases">
        <authorList>
            <person name="Schikora-Tamarit M.A."/>
        </authorList>
    </citation>
    <scope>NUCLEOTIDE SEQUENCE</scope>
    <source>
        <strain evidence="13">CBS2887</strain>
    </source>
</reference>
<comment type="similarity">
    <text evidence="2 11">Belongs to the UbiH/COQ6 family.</text>
</comment>
<keyword evidence="7 11" id="KW-0560">Oxidoreductase</keyword>
<name>A0A9P8Q733_WICPI</name>
<keyword evidence="4 11" id="KW-0831">Ubiquinone biosynthesis</keyword>
<accession>A0A9P8Q733</accession>
<dbReference type="GO" id="GO:0016712">
    <property type="term" value="F:oxidoreductase activity, acting on paired donors, with incorporation or reduction of molecular oxygen, reduced flavin or flavoprotein as one donor, and incorporation of one atom of oxygen"/>
    <property type="evidence" value="ECO:0007669"/>
    <property type="project" value="UniProtKB-UniRule"/>
</dbReference>
<evidence type="ECO:0000259" key="12">
    <source>
        <dbReference type="Pfam" id="PF01494"/>
    </source>
</evidence>
<keyword evidence="6 11" id="KW-0274">FAD</keyword>
<dbReference type="SUPFAM" id="SSF51905">
    <property type="entry name" value="FAD/NAD(P)-binding domain"/>
    <property type="match status" value="1"/>
</dbReference>
<keyword evidence="9 11" id="KW-0496">Mitochondrion</keyword>
<dbReference type="Gene3D" id="3.50.50.60">
    <property type="entry name" value="FAD/NAD(P)-binding domain"/>
    <property type="match status" value="2"/>
</dbReference>
<protein>
    <recommendedName>
        <fullName evidence="11">Ubiquinone biosynthesis monooxygenase COQ6, mitochondrial</fullName>
        <ecNumber evidence="11">1.14.15.45</ecNumber>
    </recommendedName>
    <alternativeName>
        <fullName evidence="11">2-methoxy-6-polyprenolphenol 4-hydroxylase</fullName>
        <ecNumber evidence="11">1.14.15.46</ecNumber>
    </alternativeName>
</protein>
<evidence type="ECO:0000256" key="1">
    <source>
        <dbReference type="ARBA" id="ARBA00001974"/>
    </source>
</evidence>
<dbReference type="Proteomes" id="UP000774326">
    <property type="component" value="Unassembled WGS sequence"/>
</dbReference>
<dbReference type="FunFam" id="3.50.50.60:FF:000021">
    <property type="entry name" value="Ubiquinone biosynthesis monooxygenase COQ6"/>
    <property type="match status" value="1"/>
</dbReference>
<dbReference type="GO" id="GO:0031314">
    <property type="term" value="C:extrinsic component of mitochondrial inner membrane"/>
    <property type="evidence" value="ECO:0007669"/>
    <property type="project" value="UniProtKB-UniRule"/>
</dbReference>
<evidence type="ECO:0000256" key="8">
    <source>
        <dbReference type="ARBA" id="ARBA00023033"/>
    </source>
</evidence>
<dbReference type="PANTHER" id="PTHR43876">
    <property type="entry name" value="UBIQUINONE BIOSYNTHESIS MONOOXYGENASE COQ6, MITOCHONDRIAL"/>
    <property type="match status" value="1"/>
</dbReference>
<dbReference type="InterPro" id="IPR018168">
    <property type="entry name" value="Ubi_Hdrlase_CS"/>
</dbReference>
<organism evidence="13 14">
    <name type="scientific">Wickerhamomyces pijperi</name>
    <name type="common">Yeast</name>
    <name type="synonym">Pichia pijperi</name>
    <dbReference type="NCBI Taxonomy" id="599730"/>
    <lineage>
        <taxon>Eukaryota</taxon>
        <taxon>Fungi</taxon>
        <taxon>Dikarya</taxon>
        <taxon>Ascomycota</taxon>
        <taxon>Saccharomycotina</taxon>
        <taxon>Saccharomycetes</taxon>
        <taxon>Phaffomycetales</taxon>
        <taxon>Wickerhamomycetaceae</taxon>
        <taxon>Wickerhamomyces</taxon>
    </lineage>
</organism>
<keyword evidence="14" id="KW-1185">Reference proteome</keyword>
<dbReference type="EC" id="1.14.15.46" evidence="11"/>
<dbReference type="GO" id="GO:0106364">
    <property type="term" value="F:4-hydroxy-3-all-trans-polyprenylbenzoate oxygenase activity"/>
    <property type="evidence" value="ECO:0007669"/>
    <property type="project" value="UniProtKB-EC"/>
</dbReference>
<evidence type="ECO:0000256" key="3">
    <source>
        <dbReference type="ARBA" id="ARBA00022630"/>
    </source>
</evidence>
<dbReference type="AlphaFoldDB" id="A0A9P8Q733"/>
<dbReference type="PRINTS" id="PR00420">
    <property type="entry name" value="RNGMNOXGNASE"/>
</dbReference>
<evidence type="ECO:0000256" key="5">
    <source>
        <dbReference type="ARBA" id="ARBA00022792"/>
    </source>
</evidence>
<comment type="subunit">
    <text evidence="11">Component of a multi-subunit COQ enzyme complex, composed of at least COQ3, COQ4, COQ5, COQ6, COQ7 and COQ9.</text>
</comment>
<gene>
    <name evidence="11" type="primary">COQ6</name>
    <name evidence="13" type="ORF">WICPIJ_004982</name>
</gene>
<evidence type="ECO:0000256" key="6">
    <source>
        <dbReference type="ARBA" id="ARBA00022827"/>
    </source>
</evidence>
<dbReference type="GO" id="GO:0120538">
    <property type="term" value="F:2-methoxy-6-polyprenolphenol 4-hydroxylase activity"/>
    <property type="evidence" value="ECO:0007669"/>
    <property type="project" value="UniProtKB-EC"/>
</dbReference>
<dbReference type="PROSITE" id="PS01304">
    <property type="entry name" value="UBIH"/>
    <property type="match status" value="1"/>
</dbReference>
<evidence type="ECO:0000256" key="11">
    <source>
        <dbReference type="HAMAP-Rule" id="MF_03193"/>
    </source>
</evidence>
<comment type="catalytic activity">
    <reaction evidence="11">
        <text>a 2-methoxy-6-(all-trans-polyprenyl)phenol + 2 reduced [2Fe-2S]-[ferredoxin] + O2 + 2 H(+) = a 2-methoxy-6-(all-trans-polyprenyl)benzene-1,4-diol + 2 oxidized [2Fe-2S]-[ferredoxin] + H2O</text>
        <dbReference type="Rhea" id="RHEA:81183"/>
        <dbReference type="Rhea" id="RHEA-COMP:9551"/>
        <dbReference type="Rhea" id="RHEA-COMP:10000"/>
        <dbReference type="Rhea" id="RHEA-COMP:10001"/>
        <dbReference type="Rhea" id="RHEA-COMP:10858"/>
        <dbReference type="ChEBI" id="CHEBI:15377"/>
        <dbReference type="ChEBI" id="CHEBI:15378"/>
        <dbReference type="ChEBI" id="CHEBI:15379"/>
        <dbReference type="ChEBI" id="CHEBI:33737"/>
        <dbReference type="ChEBI" id="CHEBI:33738"/>
        <dbReference type="ChEBI" id="CHEBI:62731"/>
        <dbReference type="ChEBI" id="CHEBI:84166"/>
        <dbReference type="EC" id="1.14.15.46"/>
    </reaction>
</comment>
<comment type="catalytic activity">
    <reaction evidence="11">
        <text>a 4-hydroxy-3-(all-trans-polyprenyl)benzoate + 2 reduced [2Fe-2S]-[ferredoxin] + O2 + 2 H(+) = a 3,4-dihydroxy-5-(all-trans-polyprenyl)benzoate + 2 oxidized [2Fe-2S]-[ferredoxin] + H2O</text>
        <dbReference type="Rhea" id="RHEA:81195"/>
        <dbReference type="Rhea" id="RHEA-COMP:9514"/>
        <dbReference type="Rhea" id="RHEA-COMP:10000"/>
        <dbReference type="Rhea" id="RHEA-COMP:10001"/>
        <dbReference type="Rhea" id="RHEA-COMP:10930"/>
        <dbReference type="ChEBI" id="CHEBI:15377"/>
        <dbReference type="ChEBI" id="CHEBI:15378"/>
        <dbReference type="ChEBI" id="CHEBI:15379"/>
        <dbReference type="ChEBI" id="CHEBI:33737"/>
        <dbReference type="ChEBI" id="CHEBI:33738"/>
        <dbReference type="ChEBI" id="CHEBI:64694"/>
        <dbReference type="ChEBI" id="CHEBI:78396"/>
        <dbReference type="EC" id="1.14.15.45"/>
    </reaction>
</comment>
<evidence type="ECO:0000313" key="14">
    <source>
        <dbReference type="Proteomes" id="UP000774326"/>
    </source>
</evidence>
<comment type="subcellular location">
    <subcellularLocation>
        <location evidence="11">Mitochondrion inner membrane</location>
        <topology evidence="11">Peripheral membrane protein</topology>
        <orientation evidence="11">Matrix side</orientation>
    </subcellularLocation>
</comment>
<dbReference type="InterPro" id="IPR000689">
    <property type="entry name" value="UbQ_mOase_COQ6"/>
</dbReference>
<dbReference type="NCBIfam" id="TIGR01988">
    <property type="entry name" value="Ubi-OHases"/>
    <property type="match status" value="1"/>
</dbReference>
<feature type="domain" description="FAD-binding" evidence="12">
    <location>
        <begin position="26"/>
        <end position="399"/>
    </location>
</feature>
<evidence type="ECO:0000256" key="9">
    <source>
        <dbReference type="ARBA" id="ARBA00023128"/>
    </source>
</evidence>
<comment type="pathway">
    <text evidence="11">Cofactor biosynthesis; ubiquinone biosynthesis.</text>
</comment>
<comment type="function">
    <text evidence="11">FAD-dependent monooxygenase required for two non-consecutive steps during ubiquinone biosynthesis. Required for the C5-ring hydroxylation during ubiquinone biosynthesis by catalyzing the hydroxylation of 4-hydroxy-3-(all-trans-polyprenyl)benzoic acid to 3,4-dihydroxy-5-(all-trans-polyprenyl)benzoic acid. Also acts downstream of coq4, for the C1-hydroxylation during ubiquinone biosynthesis by catalyzing the hydroxylation of 2-methoxy-6-(all-trans-polyprenyl)phenol to 2-methoxy-6-(all-trans-polyprenyl)benzene-1,4-diol. The electrons required for the hydroxylation reaction are funneled indirectly to coq6 from NADPH via a ferredoxin/ferredoxin reductase system.</text>
</comment>
<dbReference type="InterPro" id="IPR036188">
    <property type="entry name" value="FAD/NAD-bd_sf"/>
</dbReference>
<dbReference type="PANTHER" id="PTHR43876:SF7">
    <property type="entry name" value="UBIQUINONE BIOSYNTHESIS MONOOXYGENASE COQ6, MITOCHONDRIAL"/>
    <property type="match status" value="1"/>
</dbReference>
<dbReference type="Pfam" id="PF01494">
    <property type="entry name" value="FAD_binding_3"/>
    <property type="match status" value="1"/>
</dbReference>
<dbReference type="OrthoDB" id="683240at2759"/>
<dbReference type="EMBL" id="JAEUBG010002821">
    <property type="protein sequence ID" value="KAH3684044.1"/>
    <property type="molecule type" value="Genomic_DNA"/>
</dbReference>
<reference evidence="13" key="1">
    <citation type="journal article" date="2021" name="Open Biol.">
        <title>Shared evolutionary footprints suggest mitochondrial oxidative damage underlies multiple complex I losses in fungi.</title>
        <authorList>
            <person name="Schikora-Tamarit M.A."/>
            <person name="Marcet-Houben M."/>
            <person name="Nosek J."/>
            <person name="Gabaldon T."/>
        </authorList>
    </citation>
    <scope>NUCLEOTIDE SEQUENCE</scope>
    <source>
        <strain evidence="13">CBS2887</strain>
    </source>
</reference>
<keyword evidence="10 11" id="KW-0472">Membrane</keyword>
<dbReference type="InterPro" id="IPR010971">
    <property type="entry name" value="UbiH/COQ6"/>
</dbReference>
<dbReference type="HAMAP" id="MF_03193">
    <property type="entry name" value="COQ6_monooxygenase"/>
    <property type="match status" value="1"/>
</dbReference>
<keyword evidence="5 11" id="KW-0999">Mitochondrion inner membrane</keyword>
<evidence type="ECO:0000256" key="2">
    <source>
        <dbReference type="ARBA" id="ARBA00005349"/>
    </source>
</evidence>
<evidence type="ECO:0000256" key="7">
    <source>
        <dbReference type="ARBA" id="ARBA00023002"/>
    </source>
</evidence>
<proteinExistence type="inferred from homology"/>
<dbReference type="InterPro" id="IPR002938">
    <property type="entry name" value="FAD-bd"/>
</dbReference>
<comment type="caution">
    <text evidence="13">The sequence shown here is derived from an EMBL/GenBank/DDBJ whole genome shotgun (WGS) entry which is preliminary data.</text>
</comment>
<sequence length="474" mass="52690">MSLILKRTLATAAETLTKTPIEPKLVDVLIVGGGPAGLTLTAGLKNSKIAKELKISVIEGFNLSSVKTFHDETPSNFSNRVSSLTPQSIKYLQKIGAWNHIKEERVQPYDGIVVTEGISDATLNFDSPELATMCENVNLQSSLYQRIKELQGQETNEEFGLEIKDNTKVIEITKDPFNQWPIVHLDNGETYKTRLLVGADGFNSPVRKFSGIQSHGWFYKRFGVVSTLTLEYSPFRSIGWQRFLPTGPIALLPMPGNQATLVWSQTIELSELLSKTEPELFVQLVNGAFILSDADMQYYYGQIRKGKTEGLIEDIKWRISKVQKHLTEDQIEDQYPVLATSVEPRSIARFPLRLSHAETYVADRIALVGDAAHTTHPLAGQGLNMGQGDVQSLVKAIEKGMQRGLDIGNTLVLEPYWAERFPVNHLLLGVVDKLHKLYSFSNAPVVALRSFGVNALNSLSFVKDFMVSKVSGNK</sequence>
<dbReference type="InterPro" id="IPR051205">
    <property type="entry name" value="UbiH/COQ6_monooxygenase"/>
</dbReference>
<comment type="cofactor">
    <cofactor evidence="1 11">
        <name>FAD</name>
        <dbReference type="ChEBI" id="CHEBI:57692"/>
    </cofactor>
</comment>
<evidence type="ECO:0000313" key="13">
    <source>
        <dbReference type="EMBL" id="KAH3684044.1"/>
    </source>
</evidence>